<dbReference type="AlphaFoldDB" id="A0A9D4I3M2"/>
<protein>
    <submittedName>
        <fullName evidence="1">Uncharacterized protein</fullName>
    </submittedName>
</protein>
<proteinExistence type="predicted"/>
<dbReference type="PANTHER" id="PTHR31389:SF4">
    <property type="entry name" value="LD39211P"/>
    <property type="match status" value="1"/>
</dbReference>
<gene>
    <name evidence="1" type="ORF">DPMN_181276</name>
</gene>
<reference evidence="1" key="1">
    <citation type="journal article" date="2019" name="bioRxiv">
        <title>The Genome of the Zebra Mussel, Dreissena polymorpha: A Resource for Invasive Species Research.</title>
        <authorList>
            <person name="McCartney M.A."/>
            <person name="Auch B."/>
            <person name="Kono T."/>
            <person name="Mallez S."/>
            <person name="Zhang Y."/>
            <person name="Obille A."/>
            <person name="Becker A."/>
            <person name="Abrahante J.E."/>
            <person name="Garbe J."/>
            <person name="Badalamenti J.P."/>
            <person name="Herman A."/>
            <person name="Mangelson H."/>
            <person name="Liachko I."/>
            <person name="Sullivan S."/>
            <person name="Sone E.D."/>
            <person name="Koren S."/>
            <person name="Silverstein K.A.T."/>
            <person name="Beckman K.B."/>
            <person name="Gohl D.M."/>
        </authorList>
    </citation>
    <scope>NUCLEOTIDE SEQUENCE</scope>
    <source>
        <strain evidence="1">Duluth1</strain>
        <tissue evidence="1">Whole animal</tissue>
    </source>
</reference>
<keyword evidence="2" id="KW-1185">Reference proteome</keyword>
<organism evidence="1 2">
    <name type="scientific">Dreissena polymorpha</name>
    <name type="common">Zebra mussel</name>
    <name type="synonym">Mytilus polymorpha</name>
    <dbReference type="NCBI Taxonomy" id="45954"/>
    <lineage>
        <taxon>Eukaryota</taxon>
        <taxon>Metazoa</taxon>
        <taxon>Spiralia</taxon>
        <taxon>Lophotrochozoa</taxon>
        <taxon>Mollusca</taxon>
        <taxon>Bivalvia</taxon>
        <taxon>Autobranchia</taxon>
        <taxon>Heteroconchia</taxon>
        <taxon>Euheterodonta</taxon>
        <taxon>Imparidentia</taxon>
        <taxon>Neoheterodontei</taxon>
        <taxon>Myida</taxon>
        <taxon>Dreissenoidea</taxon>
        <taxon>Dreissenidae</taxon>
        <taxon>Dreissena</taxon>
    </lineage>
</organism>
<name>A0A9D4I3M2_DREPO</name>
<dbReference type="EMBL" id="JAIWYP010000010">
    <property type="protein sequence ID" value="KAH3746859.1"/>
    <property type="molecule type" value="Genomic_DNA"/>
</dbReference>
<accession>A0A9D4I3M2</accession>
<reference evidence="1" key="2">
    <citation type="submission" date="2020-11" db="EMBL/GenBank/DDBJ databases">
        <authorList>
            <person name="McCartney M.A."/>
            <person name="Auch B."/>
            <person name="Kono T."/>
            <person name="Mallez S."/>
            <person name="Becker A."/>
            <person name="Gohl D.M."/>
            <person name="Silverstein K.A.T."/>
            <person name="Koren S."/>
            <person name="Bechman K.B."/>
            <person name="Herman A."/>
            <person name="Abrahante J.E."/>
            <person name="Garbe J."/>
        </authorList>
    </citation>
    <scope>NUCLEOTIDE SEQUENCE</scope>
    <source>
        <strain evidence="1">Duluth1</strain>
        <tissue evidence="1">Whole animal</tissue>
    </source>
</reference>
<evidence type="ECO:0000313" key="1">
    <source>
        <dbReference type="EMBL" id="KAH3746859.1"/>
    </source>
</evidence>
<dbReference type="PANTHER" id="PTHR31389">
    <property type="entry name" value="LD39211P"/>
    <property type="match status" value="1"/>
</dbReference>
<dbReference type="Proteomes" id="UP000828390">
    <property type="component" value="Unassembled WGS sequence"/>
</dbReference>
<evidence type="ECO:0000313" key="2">
    <source>
        <dbReference type="Proteomes" id="UP000828390"/>
    </source>
</evidence>
<sequence length="155" mass="17900">MDSSARITSGDLDQALKYSRKHSVLHFTYGPSLSIARHTDARTMQYLGEDVCKFRHFGEIEAGFVLYYFDDVTKTVVDVWGACALDRNCIAPPRAKYYCNPMVNTDGQCHRFDQSVLSIILRRLFHKCNDNPIIEHPMGIHEIRRGERVSFFPRK</sequence>
<comment type="caution">
    <text evidence="1">The sequence shown here is derived from an EMBL/GenBank/DDBJ whole genome shotgun (WGS) entry which is preliminary data.</text>
</comment>